<organism evidence="2 3">
    <name type="scientific">Cochliobolus heterostrophus (strain C5 / ATCC 48332 / race O)</name>
    <name type="common">Southern corn leaf blight fungus</name>
    <name type="synonym">Bipolaris maydis</name>
    <dbReference type="NCBI Taxonomy" id="701091"/>
    <lineage>
        <taxon>Eukaryota</taxon>
        <taxon>Fungi</taxon>
        <taxon>Dikarya</taxon>
        <taxon>Ascomycota</taxon>
        <taxon>Pezizomycotina</taxon>
        <taxon>Dothideomycetes</taxon>
        <taxon>Pleosporomycetidae</taxon>
        <taxon>Pleosporales</taxon>
        <taxon>Pleosporineae</taxon>
        <taxon>Pleosporaceae</taxon>
        <taxon>Bipolaris</taxon>
    </lineage>
</organism>
<sequence>MGQRTGKAARRHSVVDGGGEAWGAWEADWVTDVQQQQMKPAERDQLQGGLEAGEAIAGKARAAAADRGGGQYGYAAWRLMVDDSQGVVGRVTGRRLGAQANAEWSRAAFFLFFPIPDGYNMDSRARWQASRVCAWRRGGRHMDTQTWHLRLSSSNSNRRGDVDGEHEGVDSVDWMAVIQLPQQWGPFACTWTCHAAVESRCSRPLLVGHGHACTTSTSDKTQQGTADVDGPSNQP</sequence>
<proteinExistence type="predicted"/>
<feature type="region of interest" description="Disordered" evidence="1">
    <location>
        <begin position="213"/>
        <end position="235"/>
    </location>
</feature>
<accession>M2TTQ9</accession>
<evidence type="ECO:0000313" key="3">
    <source>
        <dbReference type="Proteomes" id="UP000016936"/>
    </source>
</evidence>
<reference evidence="2 3" key="1">
    <citation type="journal article" date="2012" name="PLoS Pathog.">
        <title>Diverse lifestyles and strategies of plant pathogenesis encoded in the genomes of eighteen Dothideomycetes fungi.</title>
        <authorList>
            <person name="Ohm R.A."/>
            <person name="Feau N."/>
            <person name="Henrissat B."/>
            <person name="Schoch C.L."/>
            <person name="Horwitz B.A."/>
            <person name="Barry K.W."/>
            <person name="Condon B.J."/>
            <person name="Copeland A.C."/>
            <person name="Dhillon B."/>
            <person name="Glaser F."/>
            <person name="Hesse C.N."/>
            <person name="Kosti I."/>
            <person name="LaButti K."/>
            <person name="Lindquist E.A."/>
            <person name="Lucas S."/>
            <person name="Salamov A.A."/>
            <person name="Bradshaw R.E."/>
            <person name="Ciuffetti L."/>
            <person name="Hamelin R.C."/>
            <person name="Kema G.H.J."/>
            <person name="Lawrence C."/>
            <person name="Scott J.A."/>
            <person name="Spatafora J.W."/>
            <person name="Turgeon B.G."/>
            <person name="de Wit P.J.G.M."/>
            <person name="Zhong S."/>
            <person name="Goodwin S.B."/>
            <person name="Grigoriev I.V."/>
        </authorList>
    </citation>
    <scope>NUCLEOTIDE SEQUENCE [LARGE SCALE GENOMIC DNA]</scope>
    <source>
        <strain evidence="3">C5 / ATCC 48332 / race O</strain>
    </source>
</reference>
<dbReference type="AlphaFoldDB" id="M2TTQ9"/>
<evidence type="ECO:0000256" key="1">
    <source>
        <dbReference type="SAM" id="MobiDB-lite"/>
    </source>
</evidence>
<gene>
    <name evidence="2" type="ORF">COCHEDRAFT_1031274</name>
</gene>
<name>M2TTQ9_COCH5</name>
<dbReference type="EMBL" id="KB445578">
    <property type="protein sequence ID" value="EMD89899.1"/>
    <property type="molecule type" value="Genomic_DNA"/>
</dbReference>
<protein>
    <submittedName>
        <fullName evidence="2">Uncharacterized protein</fullName>
    </submittedName>
</protein>
<reference evidence="3" key="2">
    <citation type="journal article" date="2013" name="PLoS Genet.">
        <title>Comparative genome structure, secondary metabolite, and effector coding capacity across Cochliobolus pathogens.</title>
        <authorList>
            <person name="Condon B.J."/>
            <person name="Leng Y."/>
            <person name="Wu D."/>
            <person name="Bushley K.E."/>
            <person name="Ohm R.A."/>
            <person name="Otillar R."/>
            <person name="Martin J."/>
            <person name="Schackwitz W."/>
            <person name="Grimwood J."/>
            <person name="MohdZainudin N."/>
            <person name="Xue C."/>
            <person name="Wang R."/>
            <person name="Manning V.A."/>
            <person name="Dhillon B."/>
            <person name="Tu Z.J."/>
            <person name="Steffenson B.J."/>
            <person name="Salamov A."/>
            <person name="Sun H."/>
            <person name="Lowry S."/>
            <person name="LaButti K."/>
            <person name="Han J."/>
            <person name="Copeland A."/>
            <person name="Lindquist E."/>
            <person name="Barry K."/>
            <person name="Schmutz J."/>
            <person name="Baker S.E."/>
            <person name="Ciuffetti L.M."/>
            <person name="Grigoriev I.V."/>
            <person name="Zhong S."/>
            <person name="Turgeon B.G."/>
        </authorList>
    </citation>
    <scope>NUCLEOTIDE SEQUENCE [LARGE SCALE GENOMIC DNA]</scope>
    <source>
        <strain evidence="3">C5 / ATCC 48332 / race O</strain>
    </source>
</reference>
<keyword evidence="3" id="KW-1185">Reference proteome</keyword>
<dbReference type="OrthoDB" id="10517224at2759"/>
<dbReference type="Proteomes" id="UP000016936">
    <property type="component" value="Unassembled WGS sequence"/>
</dbReference>
<dbReference type="HOGENOM" id="CLU_1180113_0_0_1"/>
<evidence type="ECO:0000313" key="2">
    <source>
        <dbReference type="EMBL" id="EMD89899.1"/>
    </source>
</evidence>